<dbReference type="ExpressionAtlas" id="A0A0Q3INE8">
    <property type="expression patterns" value="baseline"/>
</dbReference>
<dbReference type="PROSITE" id="PS51005">
    <property type="entry name" value="NAC"/>
    <property type="match status" value="1"/>
</dbReference>
<organism evidence="7">
    <name type="scientific">Brachypodium distachyon</name>
    <name type="common">Purple false brome</name>
    <name type="synonym">Trachynia distachya</name>
    <dbReference type="NCBI Taxonomy" id="15368"/>
    <lineage>
        <taxon>Eukaryota</taxon>
        <taxon>Viridiplantae</taxon>
        <taxon>Streptophyta</taxon>
        <taxon>Embryophyta</taxon>
        <taxon>Tracheophyta</taxon>
        <taxon>Spermatophyta</taxon>
        <taxon>Magnoliopsida</taxon>
        <taxon>Liliopsida</taxon>
        <taxon>Poales</taxon>
        <taxon>Poaceae</taxon>
        <taxon>BOP clade</taxon>
        <taxon>Pooideae</taxon>
        <taxon>Stipodae</taxon>
        <taxon>Brachypodieae</taxon>
        <taxon>Brachypodium</taxon>
    </lineage>
</organism>
<dbReference type="GO" id="GO:0005634">
    <property type="term" value="C:nucleus"/>
    <property type="evidence" value="ECO:0007669"/>
    <property type="project" value="UniProtKB-SubCell"/>
</dbReference>
<dbReference type="SUPFAM" id="SSF101941">
    <property type="entry name" value="NAC domain"/>
    <property type="match status" value="1"/>
</dbReference>
<evidence type="ECO:0000256" key="5">
    <source>
        <dbReference type="ARBA" id="ARBA00023242"/>
    </source>
</evidence>
<dbReference type="OrthoDB" id="676820at2759"/>
<reference evidence="7 8" key="1">
    <citation type="journal article" date="2010" name="Nature">
        <title>Genome sequencing and analysis of the model grass Brachypodium distachyon.</title>
        <authorList>
            <consortium name="International Brachypodium Initiative"/>
        </authorList>
    </citation>
    <scope>NUCLEOTIDE SEQUENCE [LARGE SCALE GENOMIC DNA]</scope>
    <source>
        <strain evidence="7 8">Bd21</strain>
    </source>
</reference>
<dbReference type="GO" id="GO:0003677">
    <property type="term" value="F:DNA binding"/>
    <property type="evidence" value="ECO:0007669"/>
    <property type="project" value="UniProtKB-KW"/>
</dbReference>
<feature type="domain" description="NAC" evidence="6">
    <location>
        <begin position="13"/>
        <end position="106"/>
    </location>
</feature>
<dbReference type="InParanoid" id="A0A0Q3INE8"/>
<dbReference type="Proteomes" id="UP000008810">
    <property type="component" value="Chromosome 4"/>
</dbReference>
<dbReference type="EMBL" id="CM000883">
    <property type="protein sequence ID" value="KQJ87792.1"/>
    <property type="molecule type" value="Genomic_DNA"/>
</dbReference>
<reference evidence="8" key="3">
    <citation type="submission" date="2018-08" db="UniProtKB">
        <authorList>
            <consortium name="EnsemblPlants"/>
        </authorList>
    </citation>
    <scope>IDENTIFICATION</scope>
    <source>
        <strain evidence="8">cv. Bd21</strain>
    </source>
</reference>
<dbReference type="PANTHER" id="PTHR31719:SF130">
    <property type="entry name" value="NAC DOMAIN-CONTAINING PROTEIN 18"/>
    <property type="match status" value="1"/>
</dbReference>
<keyword evidence="5" id="KW-0539">Nucleus</keyword>
<evidence type="ECO:0000313" key="8">
    <source>
        <dbReference type="EnsemblPlants" id="KQJ87792"/>
    </source>
</evidence>
<dbReference type="EnsemblPlants" id="KQJ87792">
    <property type="protein sequence ID" value="KQJ87792"/>
    <property type="gene ID" value="BRADI_4g13562v3"/>
</dbReference>
<keyword evidence="3" id="KW-0238">DNA-binding</keyword>
<dbReference type="InterPro" id="IPR036093">
    <property type="entry name" value="NAC_dom_sf"/>
</dbReference>
<evidence type="ECO:0000259" key="6">
    <source>
        <dbReference type="PROSITE" id="PS51005"/>
    </source>
</evidence>
<accession>A0A0Q3INE8</accession>
<comment type="subcellular location">
    <subcellularLocation>
        <location evidence="1">Nucleus</location>
    </subcellularLocation>
</comment>
<keyword evidence="2" id="KW-0805">Transcription regulation</keyword>
<evidence type="ECO:0000256" key="2">
    <source>
        <dbReference type="ARBA" id="ARBA00023015"/>
    </source>
</evidence>
<sequence length="106" mass="11665">MATAVSGGRVLGLPIGFRFPPTDEELAVYYLPKKALSFPLPWDIIPVADLALIDPTDLPSDETHGDKFFFRRSLEVESGGAGVWKTSRKDELVVVLPQRVPMARNA</sequence>
<evidence type="ECO:0000256" key="3">
    <source>
        <dbReference type="ARBA" id="ARBA00023125"/>
    </source>
</evidence>
<dbReference type="Gene3D" id="2.170.150.80">
    <property type="entry name" value="NAC domain"/>
    <property type="match status" value="1"/>
</dbReference>
<proteinExistence type="predicted"/>
<keyword evidence="9" id="KW-1185">Reference proteome</keyword>
<dbReference type="Pfam" id="PF02365">
    <property type="entry name" value="NAM"/>
    <property type="match status" value="1"/>
</dbReference>
<protein>
    <recommendedName>
        <fullName evidence="6">NAC domain-containing protein</fullName>
    </recommendedName>
</protein>
<evidence type="ECO:0000313" key="7">
    <source>
        <dbReference type="EMBL" id="KQJ87792.1"/>
    </source>
</evidence>
<gene>
    <name evidence="7" type="ORF">BRADI_4g13562v3</name>
</gene>
<reference evidence="7" key="2">
    <citation type="submission" date="2017-06" db="EMBL/GenBank/DDBJ databases">
        <title>WGS assembly of Brachypodium distachyon.</title>
        <authorList>
            <consortium name="The International Brachypodium Initiative"/>
            <person name="Lucas S."/>
            <person name="Harmon-Smith M."/>
            <person name="Lail K."/>
            <person name="Tice H."/>
            <person name="Grimwood J."/>
            <person name="Bruce D."/>
            <person name="Barry K."/>
            <person name="Shu S."/>
            <person name="Lindquist E."/>
            <person name="Wang M."/>
            <person name="Pitluck S."/>
            <person name="Vogel J.P."/>
            <person name="Garvin D.F."/>
            <person name="Mockler T.C."/>
            <person name="Schmutz J."/>
            <person name="Rokhsar D."/>
            <person name="Bevan M.W."/>
        </authorList>
    </citation>
    <scope>NUCLEOTIDE SEQUENCE</scope>
    <source>
        <strain evidence="7">Bd21</strain>
    </source>
</reference>
<dbReference type="STRING" id="15368.A0A0Q3INE8"/>
<dbReference type="Gramene" id="KQJ87792">
    <property type="protein sequence ID" value="KQJ87792"/>
    <property type="gene ID" value="BRADI_4g13562v3"/>
</dbReference>
<dbReference type="PANTHER" id="PTHR31719">
    <property type="entry name" value="NAC TRANSCRIPTION FACTOR 56"/>
    <property type="match status" value="1"/>
</dbReference>
<dbReference type="AlphaFoldDB" id="A0A0Q3INE8"/>
<dbReference type="InterPro" id="IPR003441">
    <property type="entry name" value="NAC-dom"/>
</dbReference>
<evidence type="ECO:0000256" key="4">
    <source>
        <dbReference type="ARBA" id="ARBA00023163"/>
    </source>
</evidence>
<dbReference type="GO" id="GO:0006355">
    <property type="term" value="P:regulation of DNA-templated transcription"/>
    <property type="evidence" value="ECO:0007669"/>
    <property type="project" value="InterPro"/>
</dbReference>
<evidence type="ECO:0000256" key="1">
    <source>
        <dbReference type="ARBA" id="ARBA00004123"/>
    </source>
</evidence>
<evidence type="ECO:0000313" key="9">
    <source>
        <dbReference type="Proteomes" id="UP000008810"/>
    </source>
</evidence>
<name>A0A0Q3INE8_BRADI</name>
<keyword evidence="4" id="KW-0804">Transcription</keyword>